<dbReference type="EMBL" id="OUNR01000016">
    <property type="protein sequence ID" value="SPP65273.1"/>
    <property type="molecule type" value="Genomic_DNA"/>
</dbReference>
<dbReference type="InParanoid" id="A0A330L830"/>
<protein>
    <submittedName>
        <fullName evidence="1">Uncharacterized protein</fullName>
    </submittedName>
</protein>
<name>A0A330L830_9BACT</name>
<gene>
    <name evidence="1" type="ORF">NITLEN_30187</name>
</gene>
<reference evidence="2" key="1">
    <citation type="submission" date="2018-04" db="EMBL/GenBank/DDBJ databases">
        <authorList>
            <person name="Lucker S."/>
            <person name="Sakoula D."/>
        </authorList>
    </citation>
    <scope>NUCLEOTIDE SEQUENCE [LARGE SCALE GENOMIC DNA]</scope>
</reference>
<keyword evidence="2" id="KW-1185">Reference proteome</keyword>
<dbReference type="AlphaFoldDB" id="A0A330L830"/>
<proteinExistence type="predicted"/>
<sequence>MPAMRLSLRCLSPALQPSIYFVTAFLTVLIFGGLVAIIEAAPASADPAENPALTLTARSAKTASPHIGSAMAVLATLQDAEVLPPEGTPEANHIIRFVIQFQSVFTKSDDVAVQEFARQALAEQYGNQAPDNVNNLRTTGWTADLLERLSDEEARHTSEDLRVLAPGFASFNLSVEEFHRFMQLVRDARLAFQARGLEFSTIFSSRRKEMPGAGSS</sequence>
<evidence type="ECO:0000313" key="2">
    <source>
        <dbReference type="Proteomes" id="UP000248168"/>
    </source>
</evidence>
<organism evidence="1 2">
    <name type="scientific">Nitrospira lenta</name>
    <dbReference type="NCBI Taxonomy" id="1436998"/>
    <lineage>
        <taxon>Bacteria</taxon>
        <taxon>Pseudomonadati</taxon>
        <taxon>Nitrospirota</taxon>
        <taxon>Nitrospiria</taxon>
        <taxon>Nitrospirales</taxon>
        <taxon>Nitrospiraceae</taxon>
        <taxon>Nitrospira</taxon>
    </lineage>
</organism>
<accession>A0A330L830</accession>
<evidence type="ECO:0000313" key="1">
    <source>
        <dbReference type="EMBL" id="SPP65273.1"/>
    </source>
</evidence>
<dbReference type="Proteomes" id="UP000248168">
    <property type="component" value="Unassembled WGS sequence"/>
</dbReference>